<dbReference type="Proteomes" id="UP000799118">
    <property type="component" value="Unassembled WGS sequence"/>
</dbReference>
<accession>A0A6A4GNA1</accession>
<protein>
    <submittedName>
        <fullName evidence="2">Uncharacterized protein</fullName>
    </submittedName>
</protein>
<dbReference type="OrthoDB" id="3119188at2759"/>
<name>A0A6A4GNA1_9AGAR</name>
<organism evidence="2 3">
    <name type="scientific">Gymnopus androsaceus JB14</name>
    <dbReference type="NCBI Taxonomy" id="1447944"/>
    <lineage>
        <taxon>Eukaryota</taxon>
        <taxon>Fungi</taxon>
        <taxon>Dikarya</taxon>
        <taxon>Basidiomycota</taxon>
        <taxon>Agaricomycotina</taxon>
        <taxon>Agaricomycetes</taxon>
        <taxon>Agaricomycetidae</taxon>
        <taxon>Agaricales</taxon>
        <taxon>Marasmiineae</taxon>
        <taxon>Omphalotaceae</taxon>
        <taxon>Gymnopus</taxon>
    </lineage>
</organism>
<dbReference type="AlphaFoldDB" id="A0A6A4GNA1"/>
<evidence type="ECO:0000313" key="2">
    <source>
        <dbReference type="EMBL" id="KAE9387048.1"/>
    </source>
</evidence>
<keyword evidence="3" id="KW-1185">Reference proteome</keyword>
<proteinExistence type="predicted"/>
<feature type="region of interest" description="Disordered" evidence="1">
    <location>
        <begin position="159"/>
        <end position="190"/>
    </location>
</feature>
<feature type="compositionally biased region" description="Basic residues" evidence="1">
    <location>
        <begin position="179"/>
        <end position="190"/>
    </location>
</feature>
<sequence>MSSLYEENPTYSHTLPTNLASQSSDYAKALFGIILQWQEDTGSTTLQQFMSCVGSTLKHHTTVHMGEVGRYFGAIIVRRCSDCVDPDGKRLPICPWTPTKRFELLSRYVDWLIRVKAREELDDLILRLSEITDLGRTTEQYCQFERKLRNAVDLLDKDGTASPKAKRKRQLHDDIQQSVKRRRMGGKGRH</sequence>
<evidence type="ECO:0000256" key="1">
    <source>
        <dbReference type="SAM" id="MobiDB-lite"/>
    </source>
</evidence>
<gene>
    <name evidence="2" type="ORF">BT96DRAFT_1005491</name>
</gene>
<dbReference type="EMBL" id="ML769827">
    <property type="protein sequence ID" value="KAE9387048.1"/>
    <property type="molecule type" value="Genomic_DNA"/>
</dbReference>
<evidence type="ECO:0000313" key="3">
    <source>
        <dbReference type="Proteomes" id="UP000799118"/>
    </source>
</evidence>
<reference evidence="2" key="1">
    <citation type="journal article" date="2019" name="Environ. Microbiol.">
        <title>Fungal ecological strategies reflected in gene transcription - a case study of two litter decomposers.</title>
        <authorList>
            <person name="Barbi F."/>
            <person name="Kohler A."/>
            <person name="Barry K."/>
            <person name="Baskaran P."/>
            <person name="Daum C."/>
            <person name="Fauchery L."/>
            <person name="Ihrmark K."/>
            <person name="Kuo A."/>
            <person name="LaButti K."/>
            <person name="Lipzen A."/>
            <person name="Morin E."/>
            <person name="Grigoriev I.V."/>
            <person name="Henrissat B."/>
            <person name="Lindahl B."/>
            <person name="Martin F."/>
        </authorList>
    </citation>
    <scope>NUCLEOTIDE SEQUENCE</scope>
    <source>
        <strain evidence="2">JB14</strain>
    </source>
</reference>